<dbReference type="KEGG" id="clf:GJQ69_08755"/>
<dbReference type="EC" id="2.6.1.16" evidence="3 10"/>
<dbReference type="GO" id="GO:0006487">
    <property type="term" value="P:protein N-linked glycosylation"/>
    <property type="evidence" value="ECO:0007669"/>
    <property type="project" value="TreeGrafter"/>
</dbReference>
<accession>A0A859DR20</accession>
<dbReference type="InterPro" id="IPR035466">
    <property type="entry name" value="GlmS/AgaS_SIS"/>
</dbReference>
<dbReference type="CDD" id="cd00714">
    <property type="entry name" value="GFAT"/>
    <property type="match status" value="1"/>
</dbReference>
<evidence type="ECO:0000256" key="9">
    <source>
        <dbReference type="ARBA" id="ARBA00022962"/>
    </source>
</evidence>
<evidence type="ECO:0000256" key="2">
    <source>
        <dbReference type="ARBA" id="ARBA00004496"/>
    </source>
</evidence>
<dbReference type="NCBIfam" id="NF001484">
    <property type="entry name" value="PRK00331.1"/>
    <property type="match status" value="1"/>
</dbReference>
<dbReference type="EMBL" id="CP046161">
    <property type="protein sequence ID" value="QKO30427.1"/>
    <property type="molecule type" value="Genomic_DNA"/>
</dbReference>
<evidence type="ECO:0000256" key="10">
    <source>
        <dbReference type="HAMAP-Rule" id="MF_00164"/>
    </source>
</evidence>
<keyword evidence="5 10" id="KW-0963">Cytoplasm</keyword>
<organism evidence="13 15">
    <name type="scientific">Caproicibacterium lactatifermentans</name>
    <dbReference type="NCBI Taxonomy" id="2666138"/>
    <lineage>
        <taxon>Bacteria</taxon>
        <taxon>Bacillati</taxon>
        <taxon>Bacillota</taxon>
        <taxon>Clostridia</taxon>
        <taxon>Eubacteriales</taxon>
        <taxon>Oscillospiraceae</taxon>
        <taxon>Caproicibacterium</taxon>
    </lineage>
</organism>
<dbReference type="PROSITE" id="PS51278">
    <property type="entry name" value="GATASE_TYPE_2"/>
    <property type="match status" value="1"/>
</dbReference>
<dbReference type="GO" id="GO:0004360">
    <property type="term" value="F:glutamine-fructose-6-phosphate transaminase (isomerizing) activity"/>
    <property type="evidence" value="ECO:0007669"/>
    <property type="project" value="UniProtKB-UniRule"/>
</dbReference>
<comment type="function">
    <text evidence="10">Catalyzes the first step in hexosamine metabolism, converting fructose-6P into glucosamine-6P using glutamine as a nitrogen source.</text>
</comment>
<dbReference type="InterPro" id="IPR005855">
    <property type="entry name" value="GFAT"/>
</dbReference>
<evidence type="ECO:0000313" key="14">
    <source>
        <dbReference type="EMBL" id="QKO30427.1"/>
    </source>
</evidence>
<reference evidence="15 16" key="1">
    <citation type="submission" date="2019-11" db="EMBL/GenBank/DDBJ databases">
        <authorList>
            <person name="Ren C."/>
            <person name="Wang H."/>
            <person name="Xu Y."/>
        </authorList>
    </citation>
    <scope>NUCLEOTIDE SEQUENCE [LARGE SCALE GENOMIC DNA]</scope>
    <source>
        <strain evidence="16">JNU-WLY1368</strain>
        <strain evidence="13 15">LBM 19010</strain>
    </source>
</reference>
<dbReference type="GO" id="GO:0005975">
    <property type="term" value="P:carbohydrate metabolic process"/>
    <property type="evidence" value="ECO:0007669"/>
    <property type="project" value="UniProtKB-UniRule"/>
</dbReference>
<protein>
    <recommendedName>
        <fullName evidence="4 10">Glutamine--fructose-6-phosphate aminotransferase [isomerizing]</fullName>
        <ecNumber evidence="3 10">2.6.1.16</ecNumber>
    </recommendedName>
    <alternativeName>
        <fullName evidence="10">D-fructose-6-phosphate amidotransferase</fullName>
    </alternativeName>
    <alternativeName>
        <fullName evidence="10">GFAT</fullName>
    </alternativeName>
    <alternativeName>
        <fullName evidence="10">Glucosamine-6-phosphate synthase</fullName>
    </alternativeName>
    <alternativeName>
        <fullName evidence="10">Hexosephosphate aminotransferase</fullName>
    </alternativeName>
    <alternativeName>
        <fullName evidence="10">L-glutamine--D-fructose-6-phosphate amidotransferase</fullName>
    </alternativeName>
</protein>
<feature type="domain" description="SIS" evidence="12">
    <location>
        <begin position="457"/>
        <end position="598"/>
    </location>
</feature>
<sequence>MCGIIGYVGKHDSVDILLDGLRQLEYRGYDSAGIAVYGKSGVSVVKTQGRLQRLQDKIDAGERPFGCCGIGHTRWATHGEPSDVNAHPHRSGRVTLVHNGIIENYMQLKDARLAEGFTFQSETDTETVAATLDHYYEQSNDPIQAIAQTIHDAEGSYALGILFDDQPDTIYAVRKDSPLVVGLGSGENFIASDMTVLLQHTKQYFLPEPGEIAILRKDGVEVVDLAGKPVHKDVLTATWDVGTAEKGGYPHFMLKEIHEEPEAVKRCLSPRIRGGKVELGISGLPDDTLAAVDHIHIVACGTAMHAGLVGRYAIEALARIPVEVSIASEFRYRDPIFSKHDLVILISQSGETADTLAALRLAKEKGVRTLAIVNVPGSSIAREANDVLYTWAGPEIAVASTKAYLVQLSVLYLLAVKLGCLHGQLTEQQEADYCRELLEMPAHIQEAIDHEPEIISCAKQLKDDEHVFFIGRGVDYTLCQESSLKLKEVSYVHCEAYAAGELKHGTISLIEEGTPVIGVATQPSLYPKTVSNLEEVKSRGAKVILVCREGDKVDSELTTNLLRVPKVRDILSPLVAIVPLQLLAYHIAVLRGCDVDKPRNLAKSVTVE</sequence>
<dbReference type="GO" id="GO:0046349">
    <property type="term" value="P:amino sugar biosynthetic process"/>
    <property type="evidence" value="ECO:0007669"/>
    <property type="project" value="UniProtKB-ARBA"/>
</dbReference>
<dbReference type="InterPro" id="IPR029055">
    <property type="entry name" value="Ntn_hydrolases_N"/>
</dbReference>
<dbReference type="AlphaFoldDB" id="A0A859DR20"/>
<dbReference type="GO" id="GO:0005829">
    <property type="term" value="C:cytosol"/>
    <property type="evidence" value="ECO:0007669"/>
    <property type="project" value="TreeGrafter"/>
</dbReference>
<dbReference type="CDD" id="cd05008">
    <property type="entry name" value="SIS_GlmS_GlmD_1"/>
    <property type="match status" value="1"/>
</dbReference>
<comment type="catalytic activity">
    <reaction evidence="1 10">
        <text>D-fructose 6-phosphate + L-glutamine = D-glucosamine 6-phosphate + L-glutamate</text>
        <dbReference type="Rhea" id="RHEA:13237"/>
        <dbReference type="ChEBI" id="CHEBI:29985"/>
        <dbReference type="ChEBI" id="CHEBI:58359"/>
        <dbReference type="ChEBI" id="CHEBI:58725"/>
        <dbReference type="ChEBI" id="CHEBI:61527"/>
        <dbReference type="EC" id="2.6.1.16"/>
    </reaction>
</comment>
<gene>
    <name evidence="10 13" type="primary">glmS</name>
    <name evidence="13" type="ORF">GJQ69_08755</name>
    <name evidence="14" type="ORF">GKP14_05030</name>
</gene>
<dbReference type="InterPro" id="IPR047084">
    <property type="entry name" value="GFAT_N"/>
</dbReference>
<dbReference type="NCBIfam" id="TIGR01135">
    <property type="entry name" value="glmS"/>
    <property type="match status" value="1"/>
</dbReference>
<feature type="active site" description="For Fru-6P isomerization activity" evidence="10">
    <location>
        <position position="603"/>
    </location>
</feature>
<dbReference type="InterPro" id="IPR001347">
    <property type="entry name" value="SIS_dom"/>
</dbReference>
<keyword evidence="8" id="KW-0677">Repeat</keyword>
<dbReference type="GO" id="GO:0006047">
    <property type="term" value="P:UDP-N-acetylglucosamine metabolic process"/>
    <property type="evidence" value="ECO:0007669"/>
    <property type="project" value="TreeGrafter"/>
</dbReference>
<dbReference type="FunFam" id="3.60.20.10:FF:000006">
    <property type="entry name" value="Glutamine--fructose-6-phosphate aminotransferase [isomerizing]"/>
    <property type="match status" value="1"/>
</dbReference>
<feature type="active site" description="Nucleophile; for GATase activity" evidence="10">
    <location>
        <position position="2"/>
    </location>
</feature>
<proteinExistence type="inferred from homology"/>
<evidence type="ECO:0000256" key="6">
    <source>
        <dbReference type="ARBA" id="ARBA00022576"/>
    </source>
</evidence>
<dbReference type="FunFam" id="3.40.50.10490:FF:000002">
    <property type="entry name" value="Glutamine--fructose-6-phosphate aminotransferase [isomerizing]"/>
    <property type="match status" value="1"/>
</dbReference>
<dbReference type="SUPFAM" id="SSF53697">
    <property type="entry name" value="SIS domain"/>
    <property type="match status" value="1"/>
</dbReference>
<dbReference type="PANTHER" id="PTHR10937">
    <property type="entry name" value="GLUCOSAMINE--FRUCTOSE-6-PHOSPHATE AMINOTRANSFERASE, ISOMERIZING"/>
    <property type="match status" value="1"/>
</dbReference>
<dbReference type="Pfam" id="PF13522">
    <property type="entry name" value="GATase_6"/>
    <property type="match status" value="1"/>
</dbReference>
<dbReference type="InterPro" id="IPR017932">
    <property type="entry name" value="GATase_2_dom"/>
</dbReference>
<name>A0A859DR20_9FIRM</name>
<evidence type="ECO:0000256" key="8">
    <source>
        <dbReference type="ARBA" id="ARBA00022737"/>
    </source>
</evidence>
<dbReference type="InterPro" id="IPR035490">
    <property type="entry name" value="GlmS/FrlB_SIS"/>
</dbReference>
<keyword evidence="9" id="KW-0315">Glutamine amidotransferase</keyword>
<dbReference type="Pfam" id="PF01380">
    <property type="entry name" value="SIS"/>
    <property type="match status" value="2"/>
</dbReference>
<feature type="domain" description="Glutamine amidotransferase type-2" evidence="11">
    <location>
        <begin position="2"/>
        <end position="218"/>
    </location>
</feature>
<dbReference type="SUPFAM" id="SSF56235">
    <property type="entry name" value="N-terminal nucleophile aminohydrolases (Ntn hydrolases)"/>
    <property type="match status" value="1"/>
</dbReference>
<feature type="domain" description="SIS" evidence="12">
    <location>
        <begin position="285"/>
        <end position="424"/>
    </location>
</feature>
<evidence type="ECO:0000313" key="16">
    <source>
        <dbReference type="Proteomes" id="UP000509623"/>
    </source>
</evidence>
<evidence type="ECO:0000256" key="3">
    <source>
        <dbReference type="ARBA" id="ARBA00012916"/>
    </source>
</evidence>
<feature type="initiator methionine" description="Removed" evidence="10">
    <location>
        <position position="1"/>
    </location>
</feature>
<dbReference type="HAMAP" id="MF_00164">
    <property type="entry name" value="GlmS"/>
    <property type="match status" value="1"/>
</dbReference>
<dbReference type="CDD" id="cd05009">
    <property type="entry name" value="SIS_GlmS_GlmD_2"/>
    <property type="match status" value="1"/>
</dbReference>
<evidence type="ECO:0000313" key="13">
    <source>
        <dbReference type="EMBL" id="QKN24557.1"/>
    </source>
</evidence>
<evidence type="ECO:0000256" key="1">
    <source>
        <dbReference type="ARBA" id="ARBA00001031"/>
    </source>
</evidence>
<dbReference type="RefSeq" id="WP_086035108.1">
    <property type="nucleotide sequence ID" value="NZ_CP046051.1"/>
</dbReference>
<dbReference type="GO" id="GO:0006002">
    <property type="term" value="P:fructose 6-phosphate metabolic process"/>
    <property type="evidence" value="ECO:0007669"/>
    <property type="project" value="TreeGrafter"/>
</dbReference>
<evidence type="ECO:0000259" key="11">
    <source>
        <dbReference type="PROSITE" id="PS51278"/>
    </source>
</evidence>
<keyword evidence="7 10" id="KW-0808">Transferase</keyword>
<evidence type="ECO:0000256" key="5">
    <source>
        <dbReference type="ARBA" id="ARBA00022490"/>
    </source>
</evidence>
<evidence type="ECO:0000259" key="12">
    <source>
        <dbReference type="PROSITE" id="PS51464"/>
    </source>
</evidence>
<keyword evidence="6 10" id="KW-0032">Aminotransferase</keyword>
<evidence type="ECO:0000256" key="4">
    <source>
        <dbReference type="ARBA" id="ARBA00016090"/>
    </source>
</evidence>
<reference evidence="14" key="2">
    <citation type="journal article" date="2021" name="Appl. Environ. Microbiol.">
        <title>Adaptability of a Caproate-Producing Bacterium Contributes to Its Dominance in an Anaerobic Fermentation System.</title>
        <authorList>
            <person name="Wang H."/>
            <person name="Gu Y."/>
            <person name="Zhou W."/>
            <person name="Zhao D."/>
            <person name="Qiao Z."/>
            <person name="Zheng J."/>
            <person name="Gao J."/>
            <person name="Chen X."/>
            <person name="Ren C."/>
            <person name="Xu Y."/>
        </authorList>
    </citation>
    <scope>NUCLEOTIDE SEQUENCE</scope>
    <source>
        <strain evidence="14">JNU-WLY1368</strain>
    </source>
</reference>
<dbReference type="PANTHER" id="PTHR10937:SF0">
    <property type="entry name" value="GLUTAMINE--FRUCTOSE-6-PHOSPHATE TRANSAMINASE (ISOMERIZING)"/>
    <property type="match status" value="1"/>
</dbReference>
<evidence type="ECO:0000313" key="15">
    <source>
        <dbReference type="Proteomes" id="UP000501316"/>
    </source>
</evidence>
<reference evidence="14" key="3">
    <citation type="journal article" date="2022" name="Int. J. Syst. Evol. Microbiol.">
        <title>Caproicibacterium lactatifermentans sp. nov., isolated from pit clay used for the production of Chinese strong aroma-type liquor.</title>
        <authorList>
            <person name="Wang H."/>
            <person name="Gu Y."/>
            <person name="Zhao D."/>
            <person name="Qiao Z."/>
            <person name="Zheng J."/>
            <person name="Gao J."/>
            <person name="Ren C."/>
            <person name="Xu Y."/>
        </authorList>
    </citation>
    <scope>NUCLEOTIDE SEQUENCE</scope>
    <source>
        <strain evidence="14">JNU-WLY1368</strain>
    </source>
</reference>
<dbReference type="Proteomes" id="UP000509623">
    <property type="component" value="Chromosome"/>
</dbReference>
<comment type="subunit">
    <text evidence="10">Homodimer.</text>
</comment>
<evidence type="ECO:0000256" key="7">
    <source>
        <dbReference type="ARBA" id="ARBA00022679"/>
    </source>
</evidence>
<keyword evidence="16" id="KW-1185">Reference proteome</keyword>
<dbReference type="Gene3D" id="3.60.20.10">
    <property type="entry name" value="Glutamine Phosphoribosylpyrophosphate, subunit 1, domain 1"/>
    <property type="match status" value="1"/>
</dbReference>
<dbReference type="Proteomes" id="UP000501316">
    <property type="component" value="Chromosome"/>
</dbReference>
<dbReference type="FunFam" id="3.40.50.10490:FF:000001">
    <property type="entry name" value="Glutamine--fructose-6-phosphate aminotransferase [isomerizing]"/>
    <property type="match status" value="1"/>
</dbReference>
<dbReference type="GO" id="GO:0097367">
    <property type="term" value="F:carbohydrate derivative binding"/>
    <property type="evidence" value="ECO:0007669"/>
    <property type="project" value="InterPro"/>
</dbReference>
<comment type="subcellular location">
    <subcellularLocation>
        <location evidence="2 10">Cytoplasm</location>
    </subcellularLocation>
</comment>
<dbReference type="InterPro" id="IPR046348">
    <property type="entry name" value="SIS_dom_sf"/>
</dbReference>
<dbReference type="EMBL" id="CP046051">
    <property type="protein sequence ID" value="QKN24557.1"/>
    <property type="molecule type" value="Genomic_DNA"/>
</dbReference>
<dbReference type="PROSITE" id="PS51464">
    <property type="entry name" value="SIS"/>
    <property type="match status" value="2"/>
</dbReference>
<dbReference type="Gene3D" id="3.40.50.10490">
    <property type="entry name" value="Glucose-6-phosphate isomerase like protein, domain 1"/>
    <property type="match status" value="2"/>
</dbReference>